<evidence type="ECO:0000313" key="3">
    <source>
        <dbReference type="Proteomes" id="UP000006798"/>
    </source>
</evidence>
<keyword evidence="2" id="KW-0614">Plasmid</keyword>
<sequence>MSQVLGGIDRILARVGKRVVSSNARGETVTVEACSTVRAAPCPACHRWSNRRHGSYVRRLEERPMLDQRVVLAIEVRRFKCANAGCPRRTFAKNIHALAGRHQRRTQSQARALHALGHALGGEAAARLANVLGLRTSADTVLRELRRAPERKRRPRPRVVGIDDWAIARGHQYGTIIVDLERREPIAVFAGREATAVAAWMRAHPSIEIVARDRAGAYSEAVDIALPAATQVSDRWHLLCNLCDNVERLLCHSDRNCAKPRSKSRSVA</sequence>
<dbReference type="InterPro" id="IPR047951">
    <property type="entry name" value="Transpos_ISL3"/>
</dbReference>
<dbReference type="AlphaFoldDB" id="F8GX81"/>
<dbReference type="RefSeq" id="WP_013959003.1">
    <property type="nucleotide sequence ID" value="NC_015727.1"/>
</dbReference>
<feature type="domain" description="Transposase IS204/IS1001/IS1096/IS1165 DDE" evidence="1">
    <location>
        <begin position="160"/>
        <end position="252"/>
    </location>
</feature>
<evidence type="ECO:0000313" key="2">
    <source>
        <dbReference type="EMBL" id="AEI81951.1"/>
    </source>
</evidence>
<dbReference type="KEGG" id="cnc:CNE_BB1p05310"/>
<dbReference type="Pfam" id="PF01610">
    <property type="entry name" value="DDE_Tnp_ISL3"/>
    <property type="match status" value="1"/>
</dbReference>
<dbReference type="Proteomes" id="UP000006798">
    <property type="component" value="Plasmid pBB1"/>
</dbReference>
<dbReference type="PANTHER" id="PTHR33498">
    <property type="entry name" value="TRANSPOSASE FOR INSERTION SEQUENCE ELEMENT IS1557"/>
    <property type="match status" value="1"/>
</dbReference>
<gene>
    <name evidence="2" type="ordered locus">CNE_BB1p05310</name>
</gene>
<organism evidence="2 3">
    <name type="scientific">Cupriavidus necator (strain ATCC 43291 / DSM 13513 / CCUG 52238 / LMG 8453 / N-1)</name>
    <name type="common">Ralstonia eutropha</name>
    <dbReference type="NCBI Taxonomy" id="1042878"/>
    <lineage>
        <taxon>Bacteria</taxon>
        <taxon>Pseudomonadati</taxon>
        <taxon>Pseudomonadota</taxon>
        <taxon>Betaproteobacteria</taxon>
        <taxon>Burkholderiales</taxon>
        <taxon>Burkholderiaceae</taxon>
        <taxon>Cupriavidus</taxon>
    </lineage>
</organism>
<geneLocation type="plasmid" evidence="2 3">
    <name>pBB1</name>
</geneLocation>
<reference evidence="2 3" key="1">
    <citation type="journal article" date="2011" name="J. Bacteriol.">
        <title>Complete genome sequence of the type strain Cupriavidus necator N-1.</title>
        <authorList>
            <person name="Poehlein A."/>
            <person name="Kusian B."/>
            <person name="Friedrich B."/>
            <person name="Daniel R."/>
            <person name="Bowien B."/>
        </authorList>
    </citation>
    <scope>NUCLEOTIDE SEQUENCE [LARGE SCALE GENOMIC DNA]</scope>
    <source>
        <strain evidence="3">ATCC 43291 / DSM 13513 / CCUG 52238 / LMG 8453 / N-1</strain>
        <plasmid evidence="2 3">pBB1</plasmid>
    </source>
</reference>
<accession>F8GX81</accession>
<dbReference type="NCBIfam" id="NF033550">
    <property type="entry name" value="transpos_ISL3"/>
    <property type="match status" value="1"/>
</dbReference>
<dbReference type="InterPro" id="IPR002560">
    <property type="entry name" value="Transposase_DDE"/>
</dbReference>
<dbReference type="PANTHER" id="PTHR33498:SF1">
    <property type="entry name" value="TRANSPOSASE FOR INSERTION SEQUENCE ELEMENT IS1557"/>
    <property type="match status" value="1"/>
</dbReference>
<protein>
    <submittedName>
        <fullName evidence="2">Transposase</fullName>
    </submittedName>
</protein>
<evidence type="ECO:0000259" key="1">
    <source>
        <dbReference type="Pfam" id="PF01610"/>
    </source>
</evidence>
<name>F8GX81_CUPNN</name>
<proteinExistence type="predicted"/>
<dbReference type="GeneID" id="92902348"/>
<dbReference type="EMBL" id="CP002879">
    <property type="protein sequence ID" value="AEI81951.1"/>
    <property type="molecule type" value="Genomic_DNA"/>
</dbReference>
<dbReference type="HOGENOM" id="CLU_902755_0_0_4"/>